<evidence type="ECO:0000256" key="1">
    <source>
        <dbReference type="ARBA" id="ARBA00008769"/>
    </source>
</evidence>
<dbReference type="EMBL" id="WTVN01000028">
    <property type="protein sequence ID" value="NMG45297.1"/>
    <property type="molecule type" value="Genomic_DNA"/>
</dbReference>
<comment type="similarity">
    <text evidence="1 2">Belongs to the OprB family.</text>
</comment>
<dbReference type="PANTHER" id="PTHR37944">
    <property type="entry name" value="PORIN B"/>
    <property type="match status" value="1"/>
</dbReference>
<dbReference type="InterPro" id="IPR007049">
    <property type="entry name" value="Carb-sel_porin_OprB"/>
</dbReference>
<gene>
    <name evidence="4" type="ORF">GPA22_16400</name>
</gene>
<evidence type="ECO:0000256" key="2">
    <source>
        <dbReference type="RuleBase" id="RU363072"/>
    </source>
</evidence>
<feature type="signal peptide" evidence="2">
    <location>
        <begin position="1"/>
        <end position="24"/>
    </location>
</feature>
<name>A0ABX1Q3B8_9RHOO</name>
<evidence type="ECO:0000313" key="5">
    <source>
        <dbReference type="Proteomes" id="UP000623795"/>
    </source>
</evidence>
<accession>A0ABX1Q3B8</accession>
<comment type="caution">
    <text evidence="4">The sequence shown here is derived from an EMBL/GenBank/DDBJ whole genome shotgun (WGS) entry which is preliminary data.</text>
</comment>
<keyword evidence="3" id="KW-0175">Coiled coil</keyword>
<dbReference type="InterPro" id="IPR052932">
    <property type="entry name" value="OprB_Porin"/>
</dbReference>
<keyword evidence="5" id="KW-1185">Reference proteome</keyword>
<keyword evidence="2" id="KW-0732">Signal</keyword>
<evidence type="ECO:0000313" key="4">
    <source>
        <dbReference type="EMBL" id="NMG45297.1"/>
    </source>
</evidence>
<reference evidence="4 5" key="1">
    <citation type="submission" date="2019-12" db="EMBL/GenBank/DDBJ databases">
        <title>Comparative genomics gives insights into the taxonomy of the Azoarcus-Aromatoleum group and reveals separate origins of nif in the plant-associated Azoarcus and non-plant-associated Aromatoleum sub-groups.</title>
        <authorList>
            <person name="Lafos M."/>
            <person name="Maluk M."/>
            <person name="Batista M."/>
            <person name="Junghare M."/>
            <person name="Carmona M."/>
            <person name="Faoro H."/>
            <person name="Cruz L.M."/>
            <person name="Battistoni F."/>
            <person name="De Souza E."/>
            <person name="Pedrosa F."/>
            <person name="Chen W.-M."/>
            <person name="Poole P.S."/>
            <person name="Dixon R.A."/>
            <person name="James E.K."/>
        </authorList>
    </citation>
    <scope>NUCLEOTIDE SEQUENCE [LARGE SCALE GENOMIC DNA]</scope>
    <source>
        <strain evidence="4 5">Td21</strain>
    </source>
</reference>
<evidence type="ECO:0000256" key="3">
    <source>
        <dbReference type="SAM" id="Coils"/>
    </source>
</evidence>
<protein>
    <submittedName>
        <fullName evidence="4">Carbohydrate porin</fullName>
    </submittedName>
</protein>
<sequence length="506" mass="54834">MRAARIARTAIAVAVAGLSCASQAAPTAQDKLLAELKRLAERVEKLEKRNTELEARLAAGTAAPAPGLAQRVQALEQANQELAASLESDRISERDPEIAIRLKSIEERTNNMGAPTKLAGALEGIQVEGSVAAVAQRINGGARTDGKAESQLSWRGDLGITVPAGDIGRGTGEFFTQLRVGQGERDSFTQLQPTFTGAFNSLAFQGDADASKTFAIVAQAWYQLTTPLGDSANSPHSLQFTVGKMDPFVFFDQNAIADNEAEKFLNNVFVHNPLLDSGGAVGVDEFGFTPGVRVAYRNEMNKPDWWQISLAAFGAGNGATFGRSFDKPFVIGQLEYGRKNYGFDGTYRLYAWRNPQFEGFDPARGEHATTGWGASVDQRVHEDVTLFARYGQSSSGKAAFDRAFTIGGELTGDAWDRGADSVGLAWAWLRSSSDFRREAAGLVDDEGAAVFGYTPRGAEQVAELYYRWHLNDQLSLTPDLQYVRRAAANRDAKNMTAFGVRALYAF</sequence>
<organism evidence="4 5">
    <name type="scientific">Aromatoleum toluvorans</name>
    <dbReference type="NCBI Taxonomy" id="92002"/>
    <lineage>
        <taxon>Bacteria</taxon>
        <taxon>Pseudomonadati</taxon>
        <taxon>Pseudomonadota</taxon>
        <taxon>Betaproteobacteria</taxon>
        <taxon>Rhodocyclales</taxon>
        <taxon>Rhodocyclaceae</taxon>
        <taxon>Aromatoleum</taxon>
    </lineage>
</organism>
<dbReference type="PROSITE" id="PS51257">
    <property type="entry name" value="PROKAR_LIPOPROTEIN"/>
    <property type="match status" value="1"/>
</dbReference>
<dbReference type="Pfam" id="PF04966">
    <property type="entry name" value="OprB"/>
    <property type="match status" value="1"/>
</dbReference>
<feature type="coiled-coil region" evidence="3">
    <location>
        <begin position="29"/>
        <end position="63"/>
    </location>
</feature>
<dbReference type="PANTHER" id="PTHR37944:SF1">
    <property type="entry name" value="PORIN B"/>
    <property type="match status" value="1"/>
</dbReference>
<dbReference type="InterPro" id="IPR038673">
    <property type="entry name" value="OprB_sf"/>
</dbReference>
<proteinExistence type="inferred from homology"/>
<feature type="chain" id="PRO_5044952982" evidence="2">
    <location>
        <begin position="25"/>
        <end position="506"/>
    </location>
</feature>
<dbReference type="Proteomes" id="UP000623795">
    <property type="component" value="Unassembled WGS sequence"/>
</dbReference>
<dbReference type="Gene3D" id="2.40.160.180">
    <property type="entry name" value="Carbohydrate-selective porin OprB"/>
    <property type="match status" value="1"/>
</dbReference>
<dbReference type="RefSeq" id="WP_169257139.1">
    <property type="nucleotide sequence ID" value="NZ_WTVN01000028.1"/>
</dbReference>